<proteinExistence type="predicted"/>
<dbReference type="RefSeq" id="XP_001393280.3">
    <property type="nucleotide sequence ID" value="XM_001393243.3"/>
</dbReference>
<dbReference type="AlphaFoldDB" id="A0AAJ6QDQ0"/>
<accession>A0AAJ6QDQ0</accession>
<sequence>MSNQSLLQYLSVALPAIPIQGAAPSRNTTNPRYGAGDISQVVDWPEFNYATIIQRYGGILNSKQIVSDPFRSPPAAIRDEPHFHLRFAELLQPRVRRALRAGFEELAPRLQQLNLVPITFDGGGSAAYVDQFRPDTAFVVVGGTYADSTNRAPGDMKVSWKWRSDYRHSQNAFFQEQYKQVLAQVNFYMGQHKARHGFVLTNTELVAIKRIDTNGRLAVSSAIPWTAGGHGQLTVLMGICLVEIPIQAGHAGPELSQYIFLRILHSLVWRVSLRPPARLSWWLLLDCSLYCSVPEYLLQIACIRLLRFLSRGIPEYRSALVSPMVLSLRIASRQPVLPIVNLEKRTIAQAGEGLEKLPKLRCHKFHPSKQSLN</sequence>
<name>A0AAJ6QDQ0_ASPNG</name>
<reference evidence="1" key="1">
    <citation type="submission" date="2025-02" db="EMBL/GenBank/DDBJ databases">
        <authorList>
            <consortium name="NCBI Genome Project"/>
        </authorList>
    </citation>
    <scope>NUCLEOTIDE SEQUENCE</scope>
</reference>
<gene>
    <name evidence="1" type="ORF">An08g11800</name>
</gene>
<evidence type="ECO:0000313" key="1">
    <source>
        <dbReference type="RefSeq" id="XP_001393280.3"/>
    </source>
</evidence>
<protein>
    <submittedName>
        <fullName evidence="1">Uncharacterized protein</fullName>
    </submittedName>
</protein>
<dbReference type="KEGG" id="ang:An08g11800"/>
<organism evidence="1">
    <name type="scientific">Aspergillus niger</name>
    <dbReference type="NCBI Taxonomy" id="5061"/>
    <lineage>
        <taxon>Eukaryota</taxon>
        <taxon>Fungi</taxon>
        <taxon>Dikarya</taxon>
        <taxon>Ascomycota</taxon>
        <taxon>Pezizomycotina</taxon>
        <taxon>Eurotiomycetes</taxon>
        <taxon>Eurotiomycetidae</taxon>
        <taxon>Eurotiales</taxon>
        <taxon>Aspergillaceae</taxon>
        <taxon>Aspergillus</taxon>
        <taxon>Aspergillus subgen. Circumdati</taxon>
    </lineage>
</organism>
<dbReference type="VEuPathDB" id="FungiDB:An08g11800"/>
<dbReference type="GeneID" id="4983493"/>
<reference evidence="1" key="2">
    <citation type="submission" date="2025-08" db="UniProtKB">
        <authorList>
            <consortium name="RefSeq"/>
        </authorList>
    </citation>
    <scope>IDENTIFICATION</scope>
</reference>